<sequence>MAEAQKGYWDGFFDNLLEKSSDLGKAYLSNEEAQANAKRSVNDNATASQQARIAEVNRRELEEQKAEARQRMEMYAIGGGVLLLIVVLIIFAFK</sequence>
<accession>A0ABX3FIE7</accession>
<feature type="coiled-coil region" evidence="1">
    <location>
        <begin position="30"/>
        <end position="78"/>
    </location>
</feature>
<feature type="transmembrane region" description="Helical" evidence="2">
    <location>
        <begin position="74"/>
        <end position="93"/>
    </location>
</feature>
<name>A0ABX3FIE7_9VIBR</name>
<evidence type="ECO:0000256" key="2">
    <source>
        <dbReference type="SAM" id="Phobius"/>
    </source>
</evidence>
<proteinExistence type="predicted"/>
<dbReference type="RefSeq" id="WP_075715173.1">
    <property type="nucleotide sequence ID" value="NZ_AP019655.1"/>
</dbReference>
<evidence type="ECO:0000313" key="4">
    <source>
        <dbReference type="Proteomes" id="UP000186039"/>
    </source>
</evidence>
<dbReference type="EMBL" id="MJMH01000173">
    <property type="protein sequence ID" value="OLQ91438.1"/>
    <property type="molecule type" value="Genomic_DNA"/>
</dbReference>
<keyword evidence="2" id="KW-0472">Membrane</keyword>
<evidence type="ECO:0000256" key="1">
    <source>
        <dbReference type="SAM" id="Coils"/>
    </source>
</evidence>
<organism evidence="3 4">
    <name type="scientific">Vibrio panuliri</name>
    <dbReference type="NCBI Taxonomy" id="1381081"/>
    <lineage>
        <taxon>Bacteria</taxon>
        <taxon>Pseudomonadati</taxon>
        <taxon>Pseudomonadota</taxon>
        <taxon>Gammaproteobacteria</taxon>
        <taxon>Vibrionales</taxon>
        <taxon>Vibrionaceae</taxon>
        <taxon>Vibrio</taxon>
    </lineage>
</organism>
<gene>
    <name evidence="3" type="ORF">BIY20_01110</name>
</gene>
<evidence type="ECO:0000313" key="3">
    <source>
        <dbReference type="EMBL" id="OLQ91438.1"/>
    </source>
</evidence>
<dbReference type="Proteomes" id="UP000186039">
    <property type="component" value="Unassembled WGS sequence"/>
</dbReference>
<keyword evidence="2" id="KW-0812">Transmembrane</keyword>
<keyword evidence="1" id="KW-0175">Coiled coil</keyword>
<comment type="caution">
    <text evidence="3">The sequence shown here is derived from an EMBL/GenBank/DDBJ whole genome shotgun (WGS) entry which is preliminary data.</text>
</comment>
<keyword evidence="2" id="KW-1133">Transmembrane helix</keyword>
<protein>
    <submittedName>
        <fullName evidence="3">Uncharacterized protein</fullName>
    </submittedName>
</protein>
<reference evidence="3 4" key="1">
    <citation type="submission" date="2016-09" db="EMBL/GenBank/DDBJ databases">
        <title>Genomic Taxonomy of the Vibrionaceae.</title>
        <authorList>
            <person name="Gonzalez-Castillo A."/>
            <person name="Gomez-Gil B."/>
            <person name="Enciso-Ibarra K."/>
        </authorList>
    </citation>
    <scope>NUCLEOTIDE SEQUENCE [LARGE SCALE GENOMIC DNA]</scope>
    <source>
        <strain evidence="3 4">CAIM 1902</strain>
    </source>
</reference>
<keyword evidence="4" id="KW-1185">Reference proteome</keyword>